<keyword evidence="4 17" id="KW-0109">Calcium transport</keyword>
<evidence type="ECO:0000256" key="16">
    <source>
        <dbReference type="ARBA" id="ARBA00048694"/>
    </source>
</evidence>
<dbReference type="SUPFAM" id="SSF81653">
    <property type="entry name" value="Calcium ATPase, transduction domain A"/>
    <property type="match status" value="1"/>
</dbReference>
<feature type="transmembrane region" description="Helical" evidence="17">
    <location>
        <begin position="563"/>
        <end position="585"/>
    </location>
</feature>
<keyword evidence="14 17" id="KW-0472">Membrane</keyword>
<keyword evidence="8 17" id="KW-0106">Calcium</keyword>
<dbReference type="NCBIfam" id="TIGR01494">
    <property type="entry name" value="ATPase_P-type"/>
    <property type="match status" value="1"/>
</dbReference>
<dbReference type="EC" id="7.2.2.10" evidence="17"/>
<dbReference type="InterPro" id="IPR018303">
    <property type="entry name" value="ATPase_P-typ_P_site"/>
</dbReference>
<evidence type="ECO:0000256" key="3">
    <source>
        <dbReference type="ARBA" id="ARBA00022554"/>
    </source>
</evidence>
<dbReference type="PRINTS" id="PR00120">
    <property type="entry name" value="HATPASE"/>
</dbReference>
<evidence type="ECO:0000313" key="21">
    <source>
        <dbReference type="Proteomes" id="UP000219338"/>
    </source>
</evidence>
<evidence type="ECO:0000256" key="2">
    <source>
        <dbReference type="ARBA" id="ARBA00022448"/>
    </source>
</evidence>
<proteinExistence type="inferred from homology"/>
<dbReference type="PRINTS" id="PR00119">
    <property type="entry name" value="CATATPASE"/>
</dbReference>
<dbReference type="GO" id="GO:0005388">
    <property type="term" value="F:P-type calcium transporter activity"/>
    <property type="evidence" value="ECO:0007669"/>
    <property type="project" value="UniProtKB-EC"/>
</dbReference>
<dbReference type="OMA" id="YRMYVKG"/>
<dbReference type="GO" id="GO:0046872">
    <property type="term" value="F:metal ion binding"/>
    <property type="evidence" value="ECO:0007669"/>
    <property type="project" value="UniProtKB-KW"/>
</dbReference>
<feature type="region of interest" description="Disordered" evidence="18">
    <location>
        <begin position="1399"/>
        <end position="1421"/>
    </location>
</feature>
<evidence type="ECO:0000256" key="12">
    <source>
        <dbReference type="ARBA" id="ARBA00022989"/>
    </source>
</evidence>
<evidence type="ECO:0000259" key="19">
    <source>
        <dbReference type="SMART" id="SM00831"/>
    </source>
</evidence>
<sequence>MEPHNQPMSPAIIIEDATSTGDGASNNEATISTPLTPDDGGNGGLLSPLHIPRQTRNSVEIHSPGTPSDMSDASSAPPSPTLSSSSGPYPTSLALRENQPEVRFKANLLSPDSPIHNRKASVGTLTSSNEGTVVEEHRSEKSGSGSDSHSYTQYDASRSPSRERSESALPEKEVEVQKEEEDQPQEKRKKRKKSKKDDEKEEEVTGHRAELEQDANSDPTPFRFKPYELAHMLDPKNLDTLEGIGGTSGLLRGLGSDNVHGLGSGPGHGDGRPGAGEGASQRHDPEKEVPAITLTEPGGDVHSTHASDISNEAAFAASLDERRRVYGPNVLPERRSKSLLQLMWTALKDKVLILLSIAAVVSLALGFFQDFGVARDESDGPPVDWVEGVAIMVAIMIVVVVGSLNDWQKERQFKTLNERKEERGVKVIRDGVEKVIDIKEVVVGDIALLEPGEIVPCDGVFLGGHNVRCDESGATGESDAIKKATFEECMSMLQKRREETGNTTDLAHTDCFIVSGSKVLEGVGKYVVVAVGTKSFNGRIMMALRGGGENTPLQLKLNYLAELIAKLGSLAGLILFTALMIRFFVQLGTNDPVRTANEKGIAFVNILIISVTLIVVAVPEGLPLAVTLALAFATKRMTYENLLVRVLGSCETMANASVVCTDKTGTLTQNVMTVVAGSVGVHAKFVRQLEENQTRTNVGEEEPGHRKHPNDFSIDQSQLNDVMTPALRSLFNEAIAVNSTAFQDIDAESGETIFVGSKTETALLKFAQELGWADFKKTRDSSDIVQMIPFSSERKAMGVVVKLGEKKWRFYVKGASEILSRKCTHNVVVQKPGNSSPQRDDVEVAQIDDHSADNIARTIIFYANQTLRTIALCYRDFDVWPPPDAVHDEQNEVEYASLAHNLTLIGITGIEDPLRDSVRDAVAKCHKAGVTVKMCTGDNVLTARSIASQCGIYTSGGIIMEGPIFRKLERNDMLEIVPRLQVLARSSPEDKKLLVETLKSLGEIVGVTGDGTNDGPALKTAHVGFSMGIAGTEVAKEASDIILMDDNFSSIVKAIIWGRCVNDAVRKFLQFQISTNITAVVITFVTAVASVEEEPVLTAVQLLWINIIMDTFAALALATDPATEKLLDRKPDKKTAPLFSADMYKMILFQSTYQIIISLVFHFLGLRILGLESSDHNDTVVQTLVFNAFVFAQIFNSVNCRRLDRKFNIFEGITKNYYFMGITLIEVGVQVLIVFVGGAAFQVTRVGGREWGISLALGVVSIPLGVAVRLLPTKPFEKVFKKLGLLGRSEVLPTKNADTEGWTGAITVVRDNLGTFANLRGGRVRSSSFVVKSRRATLSDDQGPMRLLVFSSSLLTMAPTMMAGAVAAGHSYIKSGNLSDPAHNDPSVSSAALWEGKLQLHPDTPKNDPAYRKFGGEQNIV</sequence>
<name>A0A284RER0_ARMOS</name>
<evidence type="ECO:0000313" key="20">
    <source>
        <dbReference type="EMBL" id="SJL07257.1"/>
    </source>
</evidence>
<dbReference type="SFLD" id="SFLDS00003">
    <property type="entry name" value="Haloacid_Dehalogenase"/>
    <property type="match status" value="1"/>
</dbReference>
<keyword evidence="5 17" id="KW-0812">Transmembrane</keyword>
<feature type="transmembrane region" description="Helical" evidence="17">
    <location>
        <begin position="1253"/>
        <end position="1272"/>
    </location>
</feature>
<feature type="transmembrane region" description="Helical" evidence="17">
    <location>
        <begin position="388"/>
        <end position="407"/>
    </location>
</feature>
<evidence type="ECO:0000256" key="13">
    <source>
        <dbReference type="ARBA" id="ARBA00023065"/>
    </source>
</evidence>
<feature type="transmembrane region" description="Helical" evidence="17">
    <location>
        <begin position="1103"/>
        <end position="1122"/>
    </location>
</feature>
<gene>
    <name evidence="20" type="ORF">ARMOST_10600</name>
</gene>
<dbReference type="GO" id="GO:0005524">
    <property type="term" value="F:ATP binding"/>
    <property type="evidence" value="ECO:0007669"/>
    <property type="project" value="UniProtKB-KW"/>
</dbReference>
<feature type="transmembrane region" description="Helical" evidence="17">
    <location>
        <begin position="1179"/>
        <end position="1196"/>
    </location>
</feature>
<evidence type="ECO:0000256" key="7">
    <source>
        <dbReference type="ARBA" id="ARBA00022741"/>
    </source>
</evidence>
<organism evidence="20 21">
    <name type="scientific">Armillaria ostoyae</name>
    <name type="common">Armillaria root rot fungus</name>
    <dbReference type="NCBI Taxonomy" id="47428"/>
    <lineage>
        <taxon>Eukaryota</taxon>
        <taxon>Fungi</taxon>
        <taxon>Dikarya</taxon>
        <taxon>Basidiomycota</taxon>
        <taxon>Agaricomycotina</taxon>
        <taxon>Agaricomycetes</taxon>
        <taxon>Agaricomycetidae</taxon>
        <taxon>Agaricales</taxon>
        <taxon>Marasmiineae</taxon>
        <taxon>Physalacriaceae</taxon>
        <taxon>Armillaria</taxon>
    </lineage>
</organism>
<feature type="transmembrane region" description="Helical" evidence="17">
    <location>
        <begin position="1143"/>
        <end position="1164"/>
    </location>
</feature>
<dbReference type="InterPro" id="IPR023214">
    <property type="entry name" value="HAD_sf"/>
</dbReference>
<feature type="region of interest" description="Disordered" evidence="18">
    <location>
        <begin position="693"/>
        <end position="713"/>
    </location>
</feature>
<evidence type="ECO:0000256" key="8">
    <source>
        <dbReference type="ARBA" id="ARBA00022837"/>
    </source>
</evidence>
<feature type="transmembrane region" description="Helical" evidence="17">
    <location>
        <begin position="351"/>
        <end position="368"/>
    </location>
</feature>
<dbReference type="InterPro" id="IPR006408">
    <property type="entry name" value="P-type_ATPase_IIB"/>
</dbReference>
<dbReference type="Pfam" id="PF00122">
    <property type="entry name" value="E1-E2_ATPase"/>
    <property type="match status" value="1"/>
</dbReference>
<dbReference type="FunFam" id="2.70.150.10:FF:000028">
    <property type="entry name" value="Calcium-transporting ATPase"/>
    <property type="match status" value="1"/>
</dbReference>
<dbReference type="InterPro" id="IPR023299">
    <property type="entry name" value="ATPase_P-typ_cyto_dom_N"/>
</dbReference>
<evidence type="ECO:0000256" key="17">
    <source>
        <dbReference type="RuleBase" id="RU361146"/>
    </source>
</evidence>
<protein>
    <recommendedName>
        <fullName evidence="17">Calcium-transporting ATPase</fullName>
        <ecNumber evidence="17">7.2.2.10</ecNumber>
    </recommendedName>
</protein>
<evidence type="ECO:0000256" key="15">
    <source>
        <dbReference type="ARBA" id="ARBA00038148"/>
    </source>
</evidence>
<feature type="compositionally biased region" description="Gly residues" evidence="18">
    <location>
        <begin position="262"/>
        <end position="277"/>
    </location>
</feature>
<dbReference type="EMBL" id="FUEG01000008">
    <property type="protein sequence ID" value="SJL07257.1"/>
    <property type="molecule type" value="Genomic_DNA"/>
</dbReference>
<dbReference type="Pfam" id="PF13246">
    <property type="entry name" value="Cation_ATPase"/>
    <property type="match status" value="1"/>
</dbReference>
<feature type="region of interest" description="Disordered" evidence="18">
    <location>
        <begin position="1"/>
        <end position="223"/>
    </location>
</feature>
<dbReference type="PROSITE" id="PS00154">
    <property type="entry name" value="ATPASE_E1_E2"/>
    <property type="match status" value="1"/>
</dbReference>
<feature type="domain" description="Cation-transporting P-type ATPase N-terminal" evidence="19">
    <location>
        <begin position="300"/>
        <end position="367"/>
    </location>
</feature>
<dbReference type="PANTHER" id="PTHR24093:SF369">
    <property type="entry name" value="CALCIUM-TRANSPORTING ATPASE"/>
    <property type="match status" value="1"/>
</dbReference>
<accession>A0A284RER0</accession>
<reference evidence="21" key="1">
    <citation type="journal article" date="2017" name="Nat. Ecol. Evol.">
        <title>Genome expansion and lineage-specific genetic innovations in the forest pathogenic fungi Armillaria.</title>
        <authorList>
            <person name="Sipos G."/>
            <person name="Prasanna A.N."/>
            <person name="Walter M.C."/>
            <person name="O'Connor E."/>
            <person name="Balint B."/>
            <person name="Krizsan K."/>
            <person name="Kiss B."/>
            <person name="Hess J."/>
            <person name="Varga T."/>
            <person name="Slot J."/>
            <person name="Riley R."/>
            <person name="Boka B."/>
            <person name="Rigling D."/>
            <person name="Barry K."/>
            <person name="Lee J."/>
            <person name="Mihaltcheva S."/>
            <person name="LaButti K."/>
            <person name="Lipzen A."/>
            <person name="Waldron R."/>
            <person name="Moloney N.M."/>
            <person name="Sperisen C."/>
            <person name="Kredics L."/>
            <person name="Vagvoelgyi C."/>
            <person name="Patrignani A."/>
            <person name="Fitzpatrick D."/>
            <person name="Nagy I."/>
            <person name="Doyle S."/>
            <person name="Anderson J.B."/>
            <person name="Grigoriev I.V."/>
            <person name="Gueldener U."/>
            <person name="Muensterkoetter M."/>
            <person name="Nagy L.G."/>
        </authorList>
    </citation>
    <scope>NUCLEOTIDE SEQUENCE [LARGE SCALE GENOMIC DNA]</scope>
    <source>
        <strain evidence="21">C18/9</strain>
    </source>
</reference>
<dbReference type="SMART" id="SM00831">
    <property type="entry name" value="Cation_ATPase_N"/>
    <property type="match status" value="1"/>
</dbReference>
<dbReference type="Proteomes" id="UP000219338">
    <property type="component" value="Unassembled WGS sequence"/>
</dbReference>
<comment type="catalytic activity">
    <reaction evidence="16 17">
        <text>Ca(2+)(in) + ATP + H2O = Ca(2+)(out) + ADP + phosphate + H(+)</text>
        <dbReference type="Rhea" id="RHEA:18105"/>
        <dbReference type="ChEBI" id="CHEBI:15377"/>
        <dbReference type="ChEBI" id="CHEBI:15378"/>
        <dbReference type="ChEBI" id="CHEBI:29108"/>
        <dbReference type="ChEBI" id="CHEBI:30616"/>
        <dbReference type="ChEBI" id="CHEBI:43474"/>
        <dbReference type="ChEBI" id="CHEBI:456216"/>
        <dbReference type="EC" id="7.2.2.10"/>
    </reaction>
</comment>
<dbReference type="InterPro" id="IPR023298">
    <property type="entry name" value="ATPase_P-typ_TM_dom_sf"/>
</dbReference>
<keyword evidence="2 17" id="KW-0813">Transport</keyword>
<evidence type="ECO:0000256" key="11">
    <source>
        <dbReference type="ARBA" id="ARBA00022967"/>
    </source>
</evidence>
<comment type="subcellular location">
    <subcellularLocation>
        <location evidence="17">Membrane</location>
        <topology evidence="17">Multi-pass membrane protein</topology>
    </subcellularLocation>
    <subcellularLocation>
        <location evidence="1">Vacuole membrane</location>
        <topology evidence="1">Multi-pass membrane protein</topology>
    </subcellularLocation>
</comment>
<dbReference type="GO" id="GO:0005886">
    <property type="term" value="C:plasma membrane"/>
    <property type="evidence" value="ECO:0007669"/>
    <property type="project" value="TreeGrafter"/>
</dbReference>
<dbReference type="FunFam" id="3.40.1110.10:FF:000031">
    <property type="entry name" value="Calcium-transporting ATPase"/>
    <property type="match status" value="1"/>
</dbReference>
<comment type="similarity">
    <text evidence="15 17">Belongs to the cation transport ATPase (P-type) (TC 3.A.3) family.</text>
</comment>
<dbReference type="Gene3D" id="1.20.1110.10">
    <property type="entry name" value="Calcium-transporting ATPase, transmembrane domain"/>
    <property type="match status" value="1"/>
</dbReference>
<keyword evidence="3" id="KW-0926">Vacuole</keyword>
<dbReference type="SUPFAM" id="SSF56784">
    <property type="entry name" value="HAD-like"/>
    <property type="match status" value="1"/>
</dbReference>
<evidence type="ECO:0000256" key="1">
    <source>
        <dbReference type="ARBA" id="ARBA00004128"/>
    </source>
</evidence>
<dbReference type="GO" id="GO:0006874">
    <property type="term" value="P:intracellular calcium ion homeostasis"/>
    <property type="evidence" value="ECO:0007669"/>
    <property type="project" value="TreeGrafter"/>
</dbReference>
<evidence type="ECO:0000256" key="6">
    <source>
        <dbReference type="ARBA" id="ARBA00022723"/>
    </source>
</evidence>
<feature type="compositionally biased region" description="Low complexity" evidence="18">
    <location>
        <begin position="67"/>
        <end position="93"/>
    </location>
</feature>
<dbReference type="SUPFAM" id="SSF81660">
    <property type="entry name" value="Metal cation-transporting ATPase, ATP-binding domain N"/>
    <property type="match status" value="1"/>
</dbReference>
<feature type="region of interest" description="Disordered" evidence="18">
    <location>
        <begin position="255"/>
        <end position="286"/>
    </location>
</feature>
<dbReference type="STRING" id="47428.A0A284RER0"/>
<keyword evidence="10" id="KW-0460">Magnesium</keyword>
<evidence type="ECO:0000256" key="10">
    <source>
        <dbReference type="ARBA" id="ARBA00022842"/>
    </source>
</evidence>
<dbReference type="PANTHER" id="PTHR24093">
    <property type="entry name" value="CATION TRANSPORTING ATPASE"/>
    <property type="match status" value="1"/>
</dbReference>
<dbReference type="NCBIfam" id="TIGR01517">
    <property type="entry name" value="ATPase-IIB_Ca"/>
    <property type="match status" value="1"/>
</dbReference>
<dbReference type="Gene3D" id="2.70.150.10">
    <property type="entry name" value="Calcium-transporting ATPase, cytoplasmic transduction domain A"/>
    <property type="match status" value="1"/>
</dbReference>
<evidence type="ECO:0000256" key="4">
    <source>
        <dbReference type="ARBA" id="ARBA00022568"/>
    </source>
</evidence>
<feature type="compositionally biased region" description="Basic and acidic residues" evidence="18">
    <location>
        <begin position="160"/>
        <end position="177"/>
    </location>
</feature>
<keyword evidence="12 17" id="KW-1133">Transmembrane helix</keyword>
<feature type="compositionally biased region" description="Polar residues" evidence="18">
    <location>
        <begin position="17"/>
        <end position="35"/>
    </location>
</feature>
<evidence type="ECO:0000256" key="18">
    <source>
        <dbReference type="SAM" id="MobiDB-lite"/>
    </source>
</evidence>
<dbReference type="SFLD" id="SFLDF00027">
    <property type="entry name" value="p-type_atpase"/>
    <property type="match status" value="1"/>
</dbReference>
<dbReference type="FunFam" id="1.20.1110.10:FF:000039">
    <property type="entry name" value="Calcium-transporting ATPase"/>
    <property type="match status" value="1"/>
</dbReference>
<keyword evidence="11" id="KW-1278">Translocase</keyword>
<dbReference type="InterPro" id="IPR008250">
    <property type="entry name" value="ATPase_P-typ_transduc_dom_A_sf"/>
</dbReference>
<dbReference type="GO" id="GO:0016887">
    <property type="term" value="F:ATP hydrolysis activity"/>
    <property type="evidence" value="ECO:0007669"/>
    <property type="project" value="InterPro"/>
</dbReference>
<keyword evidence="9 17" id="KW-0067">ATP-binding</keyword>
<feature type="transmembrane region" description="Helical" evidence="17">
    <location>
        <begin position="1073"/>
        <end position="1091"/>
    </location>
</feature>
<feature type="compositionally biased region" description="Basic and acidic residues" evidence="18">
    <location>
        <begin position="195"/>
        <end position="211"/>
    </location>
</feature>
<dbReference type="InterPro" id="IPR004014">
    <property type="entry name" value="ATPase_P-typ_cation-transptr_N"/>
</dbReference>
<evidence type="ECO:0000256" key="9">
    <source>
        <dbReference type="ARBA" id="ARBA00022840"/>
    </source>
</evidence>
<dbReference type="Gene3D" id="3.40.50.1000">
    <property type="entry name" value="HAD superfamily/HAD-like"/>
    <property type="match status" value="1"/>
</dbReference>
<dbReference type="InterPro" id="IPR059000">
    <property type="entry name" value="ATPase_P-type_domA"/>
</dbReference>
<keyword evidence="21" id="KW-1185">Reference proteome</keyword>
<dbReference type="InterPro" id="IPR036412">
    <property type="entry name" value="HAD-like_sf"/>
</dbReference>
<keyword evidence="6" id="KW-0479">Metal-binding</keyword>
<comment type="function">
    <text evidence="17">Catalyzes the hydrolysis of ATP coupled with the transport of calcium.</text>
</comment>
<evidence type="ECO:0000256" key="14">
    <source>
        <dbReference type="ARBA" id="ARBA00023136"/>
    </source>
</evidence>
<dbReference type="Pfam" id="PF00689">
    <property type="entry name" value="Cation_ATPase_C"/>
    <property type="match status" value="1"/>
</dbReference>
<dbReference type="Pfam" id="PF00690">
    <property type="entry name" value="Cation_ATPase_N"/>
    <property type="match status" value="1"/>
</dbReference>
<dbReference type="SFLD" id="SFLDG00002">
    <property type="entry name" value="C1.7:_P-type_atpase_like"/>
    <property type="match status" value="1"/>
</dbReference>
<dbReference type="FunFam" id="3.40.50.1000:FF:000018">
    <property type="entry name" value="Calcium-transporting ATPase"/>
    <property type="match status" value="1"/>
</dbReference>
<dbReference type="InterPro" id="IPR044492">
    <property type="entry name" value="P_typ_ATPase_HD_dom"/>
</dbReference>
<feature type="transmembrane region" description="Helical" evidence="17">
    <location>
        <begin position="605"/>
        <end position="633"/>
    </location>
</feature>
<dbReference type="OrthoDB" id="3352408at2759"/>
<dbReference type="Gene3D" id="3.40.1110.10">
    <property type="entry name" value="Calcium-transporting ATPase, cytoplasmic domain N"/>
    <property type="match status" value="1"/>
</dbReference>
<dbReference type="InterPro" id="IPR001757">
    <property type="entry name" value="P_typ_ATPase"/>
</dbReference>
<keyword evidence="7 17" id="KW-0547">Nucleotide-binding</keyword>
<evidence type="ECO:0000256" key="5">
    <source>
        <dbReference type="ARBA" id="ARBA00022692"/>
    </source>
</evidence>
<feature type="transmembrane region" description="Helical" evidence="17">
    <location>
        <begin position="1217"/>
        <end position="1241"/>
    </location>
</feature>
<feature type="compositionally biased region" description="Basic and acidic residues" evidence="18">
    <location>
        <begin position="1399"/>
        <end position="1415"/>
    </location>
</feature>
<dbReference type="SUPFAM" id="SSF81665">
    <property type="entry name" value="Calcium ATPase, transmembrane domain M"/>
    <property type="match status" value="1"/>
</dbReference>
<dbReference type="GO" id="GO:0005774">
    <property type="term" value="C:vacuolar membrane"/>
    <property type="evidence" value="ECO:0007669"/>
    <property type="project" value="UniProtKB-SubCell"/>
</dbReference>
<dbReference type="CDD" id="cd02081">
    <property type="entry name" value="P-type_ATPase_Ca_PMCA-like"/>
    <property type="match status" value="1"/>
</dbReference>
<keyword evidence="13 17" id="KW-0406">Ion transport</keyword>
<dbReference type="InterPro" id="IPR006068">
    <property type="entry name" value="ATPase_P-typ_cation-transptr_C"/>
</dbReference>